<evidence type="ECO:0000313" key="2">
    <source>
        <dbReference type="Proteomes" id="UP001482620"/>
    </source>
</evidence>
<sequence>MSRCVGSLGPWLDLLWRKRLPAGPVGSSLQLPGASALWLLGGSPGTLPCSSLGGVAVVPAVLLLGFLCSGGPLDVCGLDLLLICPRSRVVGLWLLTLNLAYFYGETVYTQARSHSDPQVFRFRC</sequence>
<gene>
    <name evidence="1" type="ORF">ILYODFUR_017294</name>
</gene>
<name>A0ABV0T8Q1_9TELE</name>
<dbReference type="Proteomes" id="UP001482620">
    <property type="component" value="Unassembled WGS sequence"/>
</dbReference>
<comment type="caution">
    <text evidence="1">The sequence shown here is derived from an EMBL/GenBank/DDBJ whole genome shotgun (WGS) entry which is preliminary data.</text>
</comment>
<reference evidence="1 2" key="1">
    <citation type="submission" date="2021-06" db="EMBL/GenBank/DDBJ databases">
        <authorList>
            <person name="Palmer J.M."/>
        </authorList>
    </citation>
    <scope>NUCLEOTIDE SEQUENCE [LARGE SCALE GENOMIC DNA]</scope>
    <source>
        <strain evidence="2">if_2019</strain>
        <tissue evidence="1">Muscle</tissue>
    </source>
</reference>
<evidence type="ECO:0000313" key="1">
    <source>
        <dbReference type="EMBL" id="MEQ2229277.1"/>
    </source>
</evidence>
<protein>
    <submittedName>
        <fullName evidence="1">Uncharacterized protein</fullName>
    </submittedName>
</protein>
<proteinExistence type="predicted"/>
<accession>A0ABV0T8Q1</accession>
<organism evidence="1 2">
    <name type="scientific">Ilyodon furcidens</name>
    <name type="common">goldbreast splitfin</name>
    <dbReference type="NCBI Taxonomy" id="33524"/>
    <lineage>
        <taxon>Eukaryota</taxon>
        <taxon>Metazoa</taxon>
        <taxon>Chordata</taxon>
        <taxon>Craniata</taxon>
        <taxon>Vertebrata</taxon>
        <taxon>Euteleostomi</taxon>
        <taxon>Actinopterygii</taxon>
        <taxon>Neopterygii</taxon>
        <taxon>Teleostei</taxon>
        <taxon>Neoteleostei</taxon>
        <taxon>Acanthomorphata</taxon>
        <taxon>Ovalentaria</taxon>
        <taxon>Atherinomorphae</taxon>
        <taxon>Cyprinodontiformes</taxon>
        <taxon>Goodeidae</taxon>
        <taxon>Ilyodon</taxon>
    </lineage>
</organism>
<keyword evidence="2" id="KW-1185">Reference proteome</keyword>
<dbReference type="EMBL" id="JAHRIQ010024790">
    <property type="protein sequence ID" value="MEQ2229277.1"/>
    <property type="molecule type" value="Genomic_DNA"/>
</dbReference>